<dbReference type="PANTHER" id="PTHR21190">
    <property type="entry name" value="GH10077P"/>
    <property type="match status" value="1"/>
</dbReference>
<sequence length="924" mass="102898">MTSFLFSSAITNPLLTAPEDRTQISGPGSGPVPGPGPGPGPGPAKRLPSFEDGDDSERSQLKKRRKQSKPVRITLDDDDPTAARENGNESANQTQDQDENQSEEGSSEVSDGSASPDPEPPDSPPQSKTEIARSAPLDLSKLSSGDSDVSVDVMSFLEKTETEPGVNESPYHQFQGPYPKPPPEPFNPLAPTLPTSFKQFRSPALKSPIGLGPMRIFNPEAFCNLCNKEFCNKYFLKTHKANKHGIYSESLSGNPLESLNTDYQPSPVDVSSPNPAVKFWFSRKPFFVGSGGSFPKYSTSQAPSSGAKAYCNICQRQFCNKYFVRRHKAKIHGIVESTESTYTEDYSFLDLKLQYEESQAQEAGVDPDSDDYSRNPNFSEISPSQSAPPVTSETAATPNTPLASSQPNVQVGSKAFDCNANPGSNSNSTSSHSRPVCEVCEKEFCSRHSLRRHKAKVHGIRSSVISTSLGQDVLLERLQNDDSSRSFSDSESYHKSEAQEDSQDCRKDFSRVSEETDVNPADRDSSTPNRSIKIEPGLVPSSSGPSNFAFPNESISPRPSEDQDRNEICRCEMCGKPFQSQFLLSMHRTYFHNFPEANHFRQEARSPNSPDGSRRSKYDGVKREHNEEDIQKLHSLIMKLNNLNVENVTVCDVCSEDLGHISALENHILREHGELLDEVSRMIDEEAPHHASESKFACRICQHQFPSAAQLDQHVCVQTPGPSLKIPQPTSGPSQPEPAQKSEPHHSQAPSTSFCDICKKELCNKYFMKTHMQRMHNISIETGANVGGVVCDICNKTLCSKYFLRVHKQNSHGIVDDVLLPPRLWTADARNQSPTQVDASLKPTEKTDFSYKYFSHFLEVCPLCFRRFRSTKWLRAHLLNEHGEEGKLKWLHFQNQLSVNSLPSRPNWILRPTERRTVQMQPST</sequence>
<feature type="region of interest" description="Disordered" evidence="2">
    <location>
        <begin position="722"/>
        <end position="752"/>
    </location>
</feature>
<keyword evidence="5" id="KW-1185">Reference proteome</keyword>
<accession>A0A9P0F4P1</accession>
<dbReference type="Gene3D" id="3.30.160.60">
    <property type="entry name" value="Classic Zinc Finger"/>
    <property type="match status" value="2"/>
</dbReference>
<feature type="region of interest" description="Disordered" evidence="2">
    <location>
        <begin position="359"/>
        <end position="433"/>
    </location>
</feature>
<dbReference type="PROSITE" id="PS00028">
    <property type="entry name" value="ZINC_FINGER_C2H2_1"/>
    <property type="match status" value="6"/>
</dbReference>
<keyword evidence="1" id="KW-0863">Zinc-finger</keyword>
<feature type="domain" description="C2H2-type" evidence="3">
    <location>
        <begin position="569"/>
        <end position="597"/>
    </location>
</feature>
<dbReference type="PROSITE" id="PS50157">
    <property type="entry name" value="ZINC_FINGER_C2H2_2"/>
    <property type="match status" value="2"/>
</dbReference>
<keyword evidence="1" id="KW-0862">Zinc</keyword>
<organism evidence="4 5">
    <name type="scientific">Bemisia tabaci</name>
    <name type="common">Sweetpotato whitefly</name>
    <name type="synonym">Aleurodes tabaci</name>
    <dbReference type="NCBI Taxonomy" id="7038"/>
    <lineage>
        <taxon>Eukaryota</taxon>
        <taxon>Metazoa</taxon>
        <taxon>Ecdysozoa</taxon>
        <taxon>Arthropoda</taxon>
        <taxon>Hexapoda</taxon>
        <taxon>Insecta</taxon>
        <taxon>Pterygota</taxon>
        <taxon>Neoptera</taxon>
        <taxon>Paraneoptera</taxon>
        <taxon>Hemiptera</taxon>
        <taxon>Sternorrhyncha</taxon>
        <taxon>Aleyrodoidea</taxon>
        <taxon>Aleyrodidae</taxon>
        <taxon>Aleyrodinae</taxon>
        <taxon>Bemisia</taxon>
    </lineage>
</organism>
<gene>
    <name evidence="4" type="ORF">BEMITA_LOCUS10450</name>
</gene>
<feature type="compositionally biased region" description="Polar residues" evidence="2">
    <location>
        <begin position="374"/>
        <end position="411"/>
    </location>
</feature>
<dbReference type="EMBL" id="OU963867">
    <property type="protein sequence ID" value="CAH0391872.1"/>
    <property type="molecule type" value="Genomic_DNA"/>
</dbReference>
<dbReference type="InterPro" id="IPR013087">
    <property type="entry name" value="Znf_C2H2_type"/>
</dbReference>
<dbReference type="AlphaFoldDB" id="A0A9P0F4P1"/>
<dbReference type="SMART" id="SM00355">
    <property type="entry name" value="ZnF_C2H2"/>
    <property type="match status" value="9"/>
</dbReference>
<evidence type="ECO:0000256" key="2">
    <source>
        <dbReference type="SAM" id="MobiDB-lite"/>
    </source>
</evidence>
<evidence type="ECO:0000313" key="4">
    <source>
        <dbReference type="EMBL" id="CAH0391872.1"/>
    </source>
</evidence>
<evidence type="ECO:0000256" key="1">
    <source>
        <dbReference type="PROSITE-ProRule" id="PRU00042"/>
    </source>
</evidence>
<name>A0A9P0F4P1_BEMTA</name>
<evidence type="ECO:0000313" key="5">
    <source>
        <dbReference type="Proteomes" id="UP001152759"/>
    </source>
</evidence>
<feature type="domain" description="C2H2-type" evidence="3">
    <location>
        <begin position="435"/>
        <end position="458"/>
    </location>
</feature>
<feature type="region of interest" description="Disordered" evidence="2">
    <location>
        <begin position="601"/>
        <end position="626"/>
    </location>
</feature>
<feature type="compositionally biased region" description="Pro residues" evidence="2">
    <location>
        <begin position="30"/>
        <end position="42"/>
    </location>
</feature>
<feature type="compositionally biased region" description="Acidic residues" evidence="2">
    <location>
        <begin position="96"/>
        <end position="106"/>
    </location>
</feature>
<feature type="compositionally biased region" description="Basic and acidic residues" evidence="2">
    <location>
        <begin position="491"/>
        <end position="525"/>
    </location>
</feature>
<feature type="compositionally biased region" description="Basic and acidic residues" evidence="2">
    <location>
        <begin position="612"/>
        <end position="626"/>
    </location>
</feature>
<reference evidence="4" key="1">
    <citation type="submission" date="2021-12" db="EMBL/GenBank/DDBJ databases">
        <authorList>
            <person name="King R."/>
        </authorList>
    </citation>
    <scope>NUCLEOTIDE SEQUENCE</scope>
</reference>
<feature type="compositionally biased region" description="Low complexity" evidence="2">
    <location>
        <begin position="107"/>
        <end position="116"/>
    </location>
</feature>
<feature type="region of interest" description="Disordered" evidence="2">
    <location>
        <begin position="12"/>
        <end position="147"/>
    </location>
</feature>
<feature type="compositionally biased region" description="Low complexity" evidence="2">
    <location>
        <begin position="137"/>
        <end position="147"/>
    </location>
</feature>
<feature type="region of interest" description="Disordered" evidence="2">
    <location>
        <begin position="481"/>
        <end position="563"/>
    </location>
</feature>
<dbReference type="GO" id="GO:0008270">
    <property type="term" value="F:zinc ion binding"/>
    <property type="evidence" value="ECO:0007669"/>
    <property type="project" value="UniProtKB-KW"/>
</dbReference>
<feature type="compositionally biased region" description="Low complexity" evidence="2">
    <location>
        <begin position="419"/>
        <end position="433"/>
    </location>
</feature>
<dbReference type="PANTHER" id="PTHR21190:SF1">
    <property type="entry name" value="GH10077P"/>
    <property type="match status" value="1"/>
</dbReference>
<proteinExistence type="predicted"/>
<dbReference type="Proteomes" id="UP001152759">
    <property type="component" value="Chromosome 6"/>
</dbReference>
<evidence type="ECO:0000259" key="3">
    <source>
        <dbReference type="PROSITE" id="PS50157"/>
    </source>
</evidence>
<keyword evidence="1" id="KW-0479">Metal-binding</keyword>
<protein>
    <recommendedName>
        <fullName evidence="3">C2H2-type domain-containing protein</fullName>
    </recommendedName>
</protein>